<sequence length="824" mass="96294">MKKTEKFDDVQSGYEYKYFLESIDKYRAAVQNIYTYGCFNQKQLSEQCNCSDQTIKKAFNFYNLCLANYIKKKKGTLSKKAKGRPTEAKYLEYDRFTLNENYLYNIYLWARITKKQMWAFSYFRRHTSLLINASRTEIKNQLSDFFLYFSEYMDRSKKAENSQDLGYIIDMTAPTEKNMLISSMCDALAVFGRKAPYSVPAYSISHKLKKLCGNDSKSLWSFMYDNYDRILYDEAVYTIRQAIRDRKLIGYQTVGTEKQKSVNYVVPLKIMYEYNLGRCYLLYSPLNSDSIIKSIRLDKLYKVAAYEPDSIINYEKLYDVLAVAENEIWLSGDYTKKDCLSRIVLKNVKPQAFSLIEKYGVCYTEDREAKTVTFNIRKADDIKPFIRTLGGDAVISEEDNPGLFREFAYDARIGRQMYYDDSFADCPAEKDSQPAKDSKTASGNDNIKKYASYPTLRLFNKYGSFMNILAEELAEHIFSEIIRMPVEKRAGQIEYSSNRLERVLNSYFKIYGFDELRTEASNITEWFTKATEELSDSDYSSWFSVNGGKFEAVADLNEYEHKQLLTNIEYEYLRLMLGDPDARAIIGNEYCEKLSEYVGSADTTLDEFFTVRYANRNEKTIENKHSVLRTIMRAMNNEKKADIEYKGKHYICSAYRFTYSLRERKHRLMVFDGNYIMQINLCDIKDAQMTKEPSLSDEEMNKLLTERKKYIEIAIPQNADAQQRNVFERALRLFGGFERYSWNDAKNGEYVIAVAYYEPDISVSSSADRRIYRRDTVAADIMSLGRYARVMKQPGFELDGVRYDSSLYDYISKNYSGTAARYEK</sequence>
<comment type="caution">
    <text evidence="1">The sequence shown here is derived from an EMBL/GenBank/DDBJ whole genome shotgun (WGS) entry which is preliminary data.</text>
</comment>
<name>B0MS54_9FIRM</name>
<dbReference type="AlphaFoldDB" id="B0MS54"/>
<reference evidence="1" key="2">
    <citation type="submission" date="2014-06" db="EMBL/GenBank/DDBJ databases">
        <title>Draft genome sequence of Eubacterium siraeum (DSM 15702).</title>
        <authorList>
            <person name="Sudarsanam P."/>
            <person name="Ley R."/>
            <person name="Guruge J."/>
            <person name="Turnbaugh P.J."/>
            <person name="Mahowald M."/>
            <person name="Liep D."/>
            <person name="Gordon J."/>
        </authorList>
    </citation>
    <scope>NUCLEOTIDE SEQUENCE</scope>
    <source>
        <strain evidence="1">DSM 15702</strain>
    </source>
</reference>
<evidence type="ECO:0000313" key="2">
    <source>
        <dbReference type="Proteomes" id="UP000005326"/>
    </source>
</evidence>
<accession>B0MS54</accession>
<reference evidence="1" key="1">
    <citation type="submission" date="2007-10" db="EMBL/GenBank/DDBJ databases">
        <authorList>
            <person name="Fulton L."/>
            <person name="Clifton S."/>
            <person name="Fulton B."/>
            <person name="Xu J."/>
            <person name="Minx P."/>
            <person name="Pepin K.H."/>
            <person name="Johnson M."/>
            <person name="Thiruvilangam P."/>
            <person name="Bhonagiri V."/>
            <person name="Nash W.E."/>
            <person name="Mardis E.R."/>
            <person name="Wilson R.K."/>
        </authorList>
    </citation>
    <scope>NUCLEOTIDE SEQUENCE [LARGE SCALE GENOMIC DNA]</scope>
    <source>
        <strain evidence="1">DSM 15702</strain>
    </source>
</reference>
<gene>
    <name evidence="1" type="ORF">EUBSIR_02691</name>
</gene>
<dbReference type="EMBL" id="ABCA03000055">
    <property type="protein sequence ID" value="EDR99622.1"/>
    <property type="molecule type" value="Genomic_DNA"/>
</dbReference>
<keyword evidence="2" id="KW-1185">Reference proteome</keyword>
<evidence type="ECO:0000313" key="1">
    <source>
        <dbReference type="EMBL" id="EDR99622.1"/>
    </source>
</evidence>
<proteinExistence type="predicted"/>
<dbReference type="Proteomes" id="UP000005326">
    <property type="component" value="Unassembled WGS sequence"/>
</dbReference>
<evidence type="ECO:0008006" key="3">
    <source>
        <dbReference type="Google" id="ProtNLM"/>
    </source>
</evidence>
<dbReference type="PROSITE" id="PS52050">
    <property type="entry name" value="WYL"/>
    <property type="match status" value="1"/>
</dbReference>
<organism evidence="1 2">
    <name type="scientific">[Eubacterium] siraeum DSM 15702</name>
    <dbReference type="NCBI Taxonomy" id="428128"/>
    <lineage>
        <taxon>Bacteria</taxon>
        <taxon>Bacillati</taxon>
        <taxon>Bacillota</taxon>
        <taxon>Clostridia</taxon>
        <taxon>Eubacteriales</taxon>
        <taxon>Oscillospiraceae</taxon>
        <taxon>Oscillospiraceae incertae sedis</taxon>
    </lineage>
</organism>
<protein>
    <recommendedName>
        <fullName evidence="3">WYL domain-containing protein</fullName>
    </recommendedName>
</protein>